<evidence type="ECO:0000256" key="6">
    <source>
        <dbReference type="ARBA" id="ARBA00022989"/>
    </source>
</evidence>
<feature type="domain" description="Cation efflux protein cytoplasmic" evidence="11">
    <location>
        <begin position="236"/>
        <end position="310"/>
    </location>
</feature>
<keyword evidence="4 9" id="KW-0812">Transmembrane</keyword>
<dbReference type="PANTHER" id="PTHR11562:SF17">
    <property type="entry name" value="RE54080P-RELATED"/>
    <property type="match status" value="1"/>
</dbReference>
<dbReference type="RefSeq" id="WP_008240304.1">
    <property type="nucleotide sequence ID" value="NZ_AJJU01000019.1"/>
</dbReference>
<evidence type="ECO:0000256" key="2">
    <source>
        <dbReference type="ARBA" id="ARBA00008873"/>
    </source>
</evidence>
<evidence type="ECO:0000259" key="11">
    <source>
        <dbReference type="Pfam" id="PF16916"/>
    </source>
</evidence>
<feature type="transmembrane region" description="Helical" evidence="9">
    <location>
        <begin position="207"/>
        <end position="225"/>
    </location>
</feature>
<proteinExistence type="inferred from homology"/>
<sequence>MNSHKDSNSTCNGHEHQHEHVAYSNTKKDGLTLAFWLNLFFSIIEVIGGILTNSTAIIADAFHDFMDAGAIGLAILMEKISGKKRTSNFSYGYKRFSLLSALGLSIFLLVGCITMLIAAYNSFINPKEVHSIGMLWLAVLGLAVNGFAFLRIKNGGDGHHHGHSHGGHNHNSQSIMLHLLEDVLGWAAVLIGSVVIYFTGWNWIDGVLTIGIALFIGFNASKNLVRTIKVMLQSVPENVNLHQLQTELQQIEGVTNIHDIHVWTLDGSYNVGSLHAVVSHTTVKSGQDILSDIIVVMQEYNIQHPTVQIETIDNQCQFLGC</sequence>
<keyword evidence="5" id="KW-0864">Zinc transport</keyword>
<dbReference type="PATRIC" id="fig|946077.3.peg.2125"/>
<evidence type="ECO:0000256" key="1">
    <source>
        <dbReference type="ARBA" id="ARBA00004141"/>
    </source>
</evidence>
<reference evidence="12 13" key="1">
    <citation type="journal article" date="2012" name="J. Bacteriol.">
        <title>Genome Sequence of the Halotolerant Bacterium Imtechella halotolerans K1T.</title>
        <authorList>
            <person name="Kumar S."/>
            <person name="Vikram S."/>
            <person name="Subramanian S."/>
            <person name="Raghava G.P."/>
            <person name="Pinnaka A.K."/>
        </authorList>
    </citation>
    <scope>NUCLEOTIDE SEQUENCE [LARGE SCALE GENOMIC DNA]</scope>
    <source>
        <strain evidence="12 13">K1</strain>
    </source>
</reference>
<accession>I0WBA5</accession>
<feature type="transmembrane region" description="Helical" evidence="9">
    <location>
        <begin position="33"/>
        <end position="51"/>
    </location>
</feature>
<evidence type="ECO:0000313" key="13">
    <source>
        <dbReference type="Proteomes" id="UP000005938"/>
    </source>
</evidence>
<keyword evidence="5" id="KW-0862">Zinc</keyword>
<dbReference type="GO" id="GO:0005886">
    <property type="term" value="C:plasma membrane"/>
    <property type="evidence" value="ECO:0007669"/>
    <property type="project" value="TreeGrafter"/>
</dbReference>
<dbReference type="GO" id="GO:0005385">
    <property type="term" value="F:zinc ion transmembrane transporter activity"/>
    <property type="evidence" value="ECO:0007669"/>
    <property type="project" value="TreeGrafter"/>
</dbReference>
<dbReference type="SUPFAM" id="SSF161111">
    <property type="entry name" value="Cation efflux protein transmembrane domain-like"/>
    <property type="match status" value="1"/>
</dbReference>
<keyword evidence="6 9" id="KW-1133">Transmembrane helix</keyword>
<dbReference type="NCBIfam" id="TIGR01297">
    <property type="entry name" value="CDF"/>
    <property type="match status" value="1"/>
</dbReference>
<evidence type="ECO:0000313" key="12">
    <source>
        <dbReference type="EMBL" id="EID73671.1"/>
    </source>
</evidence>
<feature type="transmembrane region" description="Helical" evidence="9">
    <location>
        <begin position="183"/>
        <end position="201"/>
    </location>
</feature>
<dbReference type="InterPro" id="IPR002524">
    <property type="entry name" value="Cation_efflux"/>
</dbReference>
<evidence type="ECO:0000256" key="8">
    <source>
        <dbReference type="ARBA" id="ARBA00023136"/>
    </source>
</evidence>
<evidence type="ECO:0000256" key="5">
    <source>
        <dbReference type="ARBA" id="ARBA00022906"/>
    </source>
</evidence>
<gene>
    <name evidence="12" type="ORF">W5A_10522</name>
</gene>
<dbReference type="OrthoDB" id="9809646at2"/>
<organism evidence="12 13">
    <name type="scientific">Imtechella halotolerans K1</name>
    <dbReference type="NCBI Taxonomy" id="946077"/>
    <lineage>
        <taxon>Bacteria</taxon>
        <taxon>Pseudomonadati</taxon>
        <taxon>Bacteroidota</taxon>
        <taxon>Flavobacteriia</taxon>
        <taxon>Flavobacteriales</taxon>
        <taxon>Flavobacteriaceae</taxon>
        <taxon>Imtechella</taxon>
    </lineage>
</organism>
<comment type="similarity">
    <text evidence="2">Belongs to the cation diffusion facilitator (CDF) transporter (TC 2.A.4) family. SLC30A subfamily.</text>
</comment>
<dbReference type="AlphaFoldDB" id="I0WBA5"/>
<dbReference type="InterPro" id="IPR027470">
    <property type="entry name" value="Cation_efflux_CTD"/>
</dbReference>
<protein>
    <recommendedName>
        <fullName evidence="14">Cation diffusion facilitator family transporter</fullName>
    </recommendedName>
</protein>
<evidence type="ECO:0000256" key="4">
    <source>
        <dbReference type="ARBA" id="ARBA00022692"/>
    </source>
</evidence>
<dbReference type="PANTHER" id="PTHR11562">
    <property type="entry name" value="CATION EFFLUX PROTEIN/ ZINC TRANSPORTER"/>
    <property type="match status" value="1"/>
</dbReference>
<evidence type="ECO:0000256" key="3">
    <source>
        <dbReference type="ARBA" id="ARBA00022448"/>
    </source>
</evidence>
<feature type="transmembrane region" description="Helical" evidence="9">
    <location>
        <begin position="132"/>
        <end position="150"/>
    </location>
</feature>
<keyword evidence="3" id="KW-0813">Transport</keyword>
<dbReference type="STRING" id="946077.W5A_10522"/>
<dbReference type="Gene3D" id="1.20.1510.10">
    <property type="entry name" value="Cation efflux protein transmembrane domain"/>
    <property type="match status" value="1"/>
</dbReference>
<name>I0WBA5_9FLAO</name>
<evidence type="ECO:0000256" key="7">
    <source>
        <dbReference type="ARBA" id="ARBA00023065"/>
    </source>
</evidence>
<dbReference type="InterPro" id="IPR058533">
    <property type="entry name" value="Cation_efflux_TM"/>
</dbReference>
<dbReference type="InterPro" id="IPR036837">
    <property type="entry name" value="Cation_efflux_CTD_sf"/>
</dbReference>
<evidence type="ECO:0000259" key="10">
    <source>
        <dbReference type="Pfam" id="PF01545"/>
    </source>
</evidence>
<dbReference type="Pfam" id="PF16916">
    <property type="entry name" value="ZT_dimer"/>
    <property type="match status" value="1"/>
</dbReference>
<dbReference type="InterPro" id="IPR027469">
    <property type="entry name" value="Cation_efflux_TMD_sf"/>
</dbReference>
<keyword evidence="7" id="KW-0406">Ion transport</keyword>
<comment type="subcellular location">
    <subcellularLocation>
        <location evidence="1">Membrane</location>
        <topology evidence="1">Multi-pass membrane protein</topology>
    </subcellularLocation>
</comment>
<comment type="caution">
    <text evidence="12">The sequence shown here is derived from an EMBL/GenBank/DDBJ whole genome shotgun (WGS) entry which is preliminary data.</text>
</comment>
<keyword evidence="13" id="KW-1185">Reference proteome</keyword>
<dbReference type="InterPro" id="IPR050681">
    <property type="entry name" value="CDF/SLC30A"/>
</dbReference>
<dbReference type="Proteomes" id="UP000005938">
    <property type="component" value="Unassembled WGS sequence"/>
</dbReference>
<evidence type="ECO:0008006" key="14">
    <source>
        <dbReference type="Google" id="ProtNLM"/>
    </source>
</evidence>
<dbReference type="SUPFAM" id="SSF160240">
    <property type="entry name" value="Cation efflux protein cytoplasmic domain-like"/>
    <property type="match status" value="1"/>
</dbReference>
<dbReference type="EMBL" id="AJJU01000019">
    <property type="protein sequence ID" value="EID73671.1"/>
    <property type="molecule type" value="Genomic_DNA"/>
</dbReference>
<feature type="transmembrane region" description="Helical" evidence="9">
    <location>
        <begin position="57"/>
        <end position="77"/>
    </location>
</feature>
<dbReference type="eggNOG" id="COG1230">
    <property type="taxonomic scope" value="Bacteria"/>
</dbReference>
<evidence type="ECO:0000256" key="9">
    <source>
        <dbReference type="SAM" id="Phobius"/>
    </source>
</evidence>
<feature type="transmembrane region" description="Helical" evidence="9">
    <location>
        <begin position="98"/>
        <end position="120"/>
    </location>
</feature>
<dbReference type="Pfam" id="PF01545">
    <property type="entry name" value="Cation_efflux"/>
    <property type="match status" value="1"/>
</dbReference>
<feature type="domain" description="Cation efflux protein transmembrane" evidence="10">
    <location>
        <begin position="31"/>
        <end position="231"/>
    </location>
</feature>
<keyword evidence="8 9" id="KW-0472">Membrane</keyword>